<evidence type="ECO:0000256" key="1">
    <source>
        <dbReference type="SAM" id="MobiDB-lite"/>
    </source>
</evidence>
<dbReference type="EMBL" id="PYJH01000036">
    <property type="protein sequence ID" value="PUE91953.1"/>
    <property type="molecule type" value="Genomic_DNA"/>
</dbReference>
<accession>A0AA45BVJ1</accession>
<dbReference type="AlphaFoldDB" id="A0AA45BVJ1"/>
<feature type="region of interest" description="Disordered" evidence="1">
    <location>
        <begin position="51"/>
        <end position="70"/>
    </location>
</feature>
<reference evidence="2 3" key="1">
    <citation type="submission" date="2018-03" db="EMBL/GenBank/DDBJ databases">
        <title>Sequencing of reference strains of Xanthomonas.</title>
        <authorList>
            <person name="Studholme D.J."/>
            <person name="Vicente J."/>
            <person name="Sarris P."/>
        </authorList>
    </citation>
    <scope>NUCLEOTIDE SEQUENCE [LARGE SCALE GENOMIC DNA]</scope>
    <source>
        <strain evidence="2 3">WHRI 5232</strain>
    </source>
</reference>
<gene>
    <name evidence="2" type="ORF">C7T86_15915</name>
</gene>
<protein>
    <submittedName>
        <fullName evidence="2">Uncharacterized protein</fullName>
    </submittedName>
</protein>
<sequence>MFRSRDPTGGQRRLAVLRVANRTPALTARRAQPLFGIGMRHSYTALVGAPSASTWRPPACVASATPRSIR</sequence>
<comment type="caution">
    <text evidence="2">The sequence shown here is derived from an EMBL/GenBank/DDBJ whole genome shotgun (WGS) entry which is preliminary data.</text>
</comment>
<proteinExistence type="predicted"/>
<dbReference type="Proteomes" id="UP000251513">
    <property type="component" value="Unassembled WGS sequence"/>
</dbReference>
<organism evidence="2 3">
    <name type="scientific">Xanthomonas campestris pv. malvacearum</name>
    <dbReference type="NCBI Taxonomy" id="86040"/>
    <lineage>
        <taxon>Bacteria</taxon>
        <taxon>Pseudomonadati</taxon>
        <taxon>Pseudomonadota</taxon>
        <taxon>Gammaproteobacteria</taxon>
        <taxon>Lysobacterales</taxon>
        <taxon>Lysobacteraceae</taxon>
        <taxon>Xanthomonas</taxon>
    </lineage>
</organism>
<name>A0AA45BVJ1_XANCM</name>
<evidence type="ECO:0000313" key="2">
    <source>
        <dbReference type="EMBL" id="PUE91953.1"/>
    </source>
</evidence>
<evidence type="ECO:0000313" key="3">
    <source>
        <dbReference type="Proteomes" id="UP000251513"/>
    </source>
</evidence>